<dbReference type="Pfam" id="PF13470">
    <property type="entry name" value="PIN_3"/>
    <property type="match status" value="1"/>
</dbReference>
<gene>
    <name evidence="2" type="ORF">RDn1_211</name>
</gene>
<name>A0A388TKI0_9BACT</name>
<sequence>MRIVLDTNVLVSALLNPSGLPAAVLTLVLNGEFKLLYDNRILLEYTEVLWRPVFDFKPDTVTNLLEYVKTDGEFVSALPQKIKFIDVTDKKFYEVYKSGGAEYLVTGNGKHYPQEKGIVTPRVFLELI</sequence>
<dbReference type="InterPro" id="IPR029060">
    <property type="entry name" value="PIN-like_dom_sf"/>
</dbReference>
<proteinExistence type="predicted"/>
<dbReference type="SUPFAM" id="SSF88723">
    <property type="entry name" value="PIN domain-like"/>
    <property type="match status" value="1"/>
</dbReference>
<protein>
    <submittedName>
        <fullName evidence="2">PIN domain protein</fullName>
    </submittedName>
</protein>
<accession>A0A388TKI0</accession>
<comment type="caution">
    <text evidence="2">The sequence shown here is derived from an EMBL/GenBank/DDBJ whole genome shotgun (WGS) entry which is preliminary data.</text>
</comment>
<evidence type="ECO:0000313" key="2">
    <source>
        <dbReference type="EMBL" id="GBR77552.1"/>
    </source>
</evidence>
<dbReference type="EMBL" id="BGZP01000004">
    <property type="protein sequence ID" value="GBR77552.1"/>
    <property type="molecule type" value="Genomic_DNA"/>
</dbReference>
<reference evidence="2 3" key="1">
    <citation type="journal article" date="2019" name="ISME J.">
        <title>Genome analyses of uncultured TG2/ZB3 bacteria in 'Margulisbacteria' specifically attached to ectosymbiotic spirochetes of protists in the termite gut.</title>
        <authorList>
            <person name="Utami Y.D."/>
            <person name="Kuwahara H."/>
            <person name="Igai K."/>
            <person name="Murakami T."/>
            <person name="Sugaya K."/>
            <person name="Morikawa T."/>
            <person name="Nagura Y."/>
            <person name="Yuki M."/>
            <person name="Deevong P."/>
            <person name="Inoue T."/>
            <person name="Kihara K."/>
            <person name="Lo N."/>
            <person name="Yamada A."/>
            <person name="Ohkuma M."/>
            <person name="Hongoh Y."/>
        </authorList>
    </citation>
    <scope>NUCLEOTIDE SEQUENCE [LARGE SCALE GENOMIC DNA]</scope>
    <source>
        <strain evidence="2">RsDinE6-01</strain>
    </source>
</reference>
<organism evidence="2 3">
    <name type="scientific">Candidatus Termititenax dinenymphae</name>
    <dbReference type="NCBI Taxonomy" id="2218523"/>
    <lineage>
        <taxon>Bacteria</taxon>
        <taxon>Bacillati</taxon>
        <taxon>Candidatus Margulisiibacteriota</taxon>
        <taxon>Candidatus Termititenacia</taxon>
        <taxon>Candidatus Termititenacales</taxon>
        <taxon>Candidatus Termititenacaceae</taxon>
        <taxon>Candidatus Termititenax</taxon>
    </lineage>
</organism>
<dbReference type="InterPro" id="IPR002716">
    <property type="entry name" value="PIN_dom"/>
</dbReference>
<evidence type="ECO:0000259" key="1">
    <source>
        <dbReference type="Pfam" id="PF13470"/>
    </source>
</evidence>
<dbReference type="Proteomes" id="UP000282196">
    <property type="component" value="Unassembled WGS sequence"/>
</dbReference>
<keyword evidence="3" id="KW-1185">Reference proteome</keyword>
<dbReference type="AlphaFoldDB" id="A0A388TKI0"/>
<feature type="domain" description="PIN" evidence="1">
    <location>
        <begin position="2"/>
        <end position="108"/>
    </location>
</feature>
<evidence type="ECO:0000313" key="3">
    <source>
        <dbReference type="Proteomes" id="UP000282196"/>
    </source>
</evidence>
<dbReference type="NCBIfam" id="TIGR00305">
    <property type="entry name" value="putative toxin-antitoxin system toxin component, PIN family"/>
    <property type="match status" value="1"/>
</dbReference>
<dbReference type="InterPro" id="IPR002850">
    <property type="entry name" value="PIN_toxin-like"/>
</dbReference>
<dbReference type="PANTHER" id="PTHR34610:SF3">
    <property type="entry name" value="SSL7007 PROTEIN"/>
    <property type="match status" value="1"/>
</dbReference>
<dbReference type="PANTHER" id="PTHR34610">
    <property type="entry name" value="SSL7007 PROTEIN"/>
    <property type="match status" value="1"/>
</dbReference>